<dbReference type="CDD" id="cd03801">
    <property type="entry name" value="GT4_PimA-like"/>
    <property type="match status" value="1"/>
</dbReference>
<dbReference type="InterPro" id="IPR028098">
    <property type="entry name" value="Glyco_trans_4-like_N"/>
</dbReference>
<reference evidence="3" key="1">
    <citation type="journal article" date="2020" name="mSystems">
        <title>Genome- and Community-Level Interaction Insights into Carbon Utilization and Element Cycling Functions of Hydrothermarchaeota in Hydrothermal Sediment.</title>
        <authorList>
            <person name="Zhou Z."/>
            <person name="Liu Y."/>
            <person name="Xu W."/>
            <person name="Pan J."/>
            <person name="Luo Z.H."/>
            <person name="Li M."/>
        </authorList>
    </citation>
    <scope>NUCLEOTIDE SEQUENCE [LARGE SCALE GENOMIC DNA]</scope>
    <source>
        <strain evidence="3">SpSt-477</strain>
    </source>
</reference>
<evidence type="ECO:0000256" key="1">
    <source>
        <dbReference type="ARBA" id="ARBA00022679"/>
    </source>
</evidence>
<dbReference type="SUPFAM" id="SSF53756">
    <property type="entry name" value="UDP-Glycosyltransferase/glycogen phosphorylase"/>
    <property type="match status" value="1"/>
</dbReference>
<evidence type="ECO:0000259" key="2">
    <source>
        <dbReference type="Pfam" id="PF13439"/>
    </source>
</evidence>
<evidence type="ECO:0000313" key="3">
    <source>
        <dbReference type="EMBL" id="HGU31589.1"/>
    </source>
</evidence>
<dbReference type="GO" id="GO:0016757">
    <property type="term" value="F:glycosyltransferase activity"/>
    <property type="evidence" value="ECO:0007669"/>
    <property type="project" value="UniProtKB-ARBA"/>
</dbReference>
<comment type="caution">
    <text evidence="3">The sequence shown here is derived from an EMBL/GenBank/DDBJ whole genome shotgun (WGS) entry which is preliminary data.</text>
</comment>
<organism evidence="3">
    <name type="scientific">Desulfatirhabdium butyrativorans</name>
    <dbReference type="NCBI Taxonomy" id="340467"/>
    <lineage>
        <taxon>Bacteria</taxon>
        <taxon>Pseudomonadati</taxon>
        <taxon>Thermodesulfobacteriota</taxon>
        <taxon>Desulfobacteria</taxon>
        <taxon>Desulfobacterales</taxon>
        <taxon>Desulfatirhabdiaceae</taxon>
        <taxon>Desulfatirhabdium</taxon>
    </lineage>
</organism>
<dbReference type="PANTHER" id="PTHR46401">
    <property type="entry name" value="GLYCOSYLTRANSFERASE WBBK-RELATED"/>
    <property type="match status" value="1"/>
</dbReference>
<name>A0A7C4RGW9_9BACT</name>
<dbReference type="Pfam" id="PF13692">
    <property type="entry name" value="Glyco_trans_1_4"/>
    <property type="match status" value="1"/>
</dbReference>
<accession>A0A7C4RGW9</accession>
<proteinExistence type="predicted"/>
<sequence>MRIGILSYRSNPYCGGQGVYVRHLAAALFDLGHSVEVISGPPEDFRIDRPVPITFLKGLDLYNPKDPFRMPKAAELCDPVNFLEWAGVSTMGFPEPFVFGIRAFLHLKERLHEFDILHDNQCLSYGTLLLSKRIPFVTTIHHPITVDRKLEREAAPNAWKRFKVLRWYSFIGMQLRVARRLPHILTVSEASKADIRSEFELPPERFHVVENGIDTDRFRPLPHIPREAGRIIVTNSADTPLKGLIHLLVAVKRLTDAGRSVRLIVIGTPKENGDVERLIARLQLTNVTFTGRIDDEAFVEQYARAAVAVVPSLYEGFGLPAGEAMACAVPVVSTTGGALPEVVGDAGMLVPPGDPDALAGAIAHLLDHPDAARALGEKGYRRVHERFTWKQAAKRTLDVYRRIIDADHRSR</sequence>
<dbReference type="GO" id="GO:0009103">
    <property type="term" value="P:lipopolysaccharide biosynthetic process"/>
    <property type="evidence" value="ECO:0007669"/>
    <property type="project" value="TreeGrafter"/>
</dbReference>
<dbReference type="EMBL" id="DSUH01000043">
    <property type="protein sequence ID" value="HGU31589.1"/>
    <property type="molecule type" value="Genomic_DNA"/>
</dbReference>
<gene>
    <name evidence="3" type="ORF">ENS29_01890</name>
</gene>
<dbReference type="AlphaFoldDB" id="A0A7C4RGW9"/>
<dbReference type="Gene3D" id="3.40.50.2000">
    <property type="entry name" value="Glycogen Phosphorylase B"/>
    <property type="match status" value="2"/>
</dbReference>
<protein>
    <submittedName>
        <fullName evidence="3">Glycosyltransferase family 1 protein</fullName>
    </submittedName>
</protein>
<dbReference type="PANTHER" id="PTHR46401:SF2">
    <property type="entry name" value="GLYCOSYLTRANSFERASE WBBK-RELATED"/>
    <property type="match status" value="1"/>
</dbReference>
<keyword evidence="1 3" id="KW-0808">Transferase</keyword>
<dbReference type="Pfam" id="PF13439">
    <property type="entry name" value="Glyco_transf_4"/>
    <property type="match status" value="1"/>
</dbReference>
<feature type="domain" description="Glycosyltransferase subfamily 4-like N-terminal" evidence="2">
    <location>
        <begin position="15"/>
        <end position="217"/>
    </location>
</feature>